<dbReference type="Gene3D" id="3.90.550.10">
    <property type="entry name" value="Spore Coat Polysaccharide Biosynthesis Protein SpsA, Chain A"/>
    <property type="match status" value="1"/>
</dbReference>
<reference evidence="4" key="1">
    <citation type="submission" date="2022-11" db="EMBL/GenBank/DDBJ databases">
        <title>Minimal conservation of predation-associated metabolite biosynthetic gene clusters underscores biosynthetic potential of Myxococcota including descriptions for ten novel species: Archangium lansinium sp. nov., Myxococcus landrumus sp. nov., Nannocystis bai.</title>
        <authorList>
            <person name="Ahearne A."/>
            <person name="Stevens C."/>
            <person name="Phillips K."/>
        </authorList>
    </citation>
    <scope>NUCLEOTIDE SEQUENCE</scope>
    <source>
        <strain evidence="4">Na p29</strain>
    </source>
</reference>
<evidence type="ECO:0000256" key="1">
    <source>
        <dbReference type="ARBA" id="ARBA00010401"/>
    </source>
</evidence>
<proteinExistence type="inferred from homology"/>
<dbReference type="Proteomes" id="UP001150924">
    <property type="component" value="Unassembled WGS sequence"/>
</dbReference>
<dbReference type="RefSeq" id="WP_267769349.1">
    <property type="nucleotide sequence ID" value="NZ_JAPNKE010000002.1"/>
</dbReference>
<dbReference type="EC" id="2.7.7.9" evidence="4"/>
<organism evidence="4 5">
    <name type="scientific">Nannocystis pusilla</name>
    <dbReference type="NCBI Taxonomy" id="889268"/>
    <lineage>
        <taxon>Bacteria</taxon>
        <taxon>Pseudomonadati</taxon>
        <taxon>Myxococcota</taxon>
        <taxon>Polyangia</taxon>
        <taxon>Nannocystales</taxon>
        <taxon>Nannocystaceae</taxon>
        <taxon>Nannocystis</taxon>
    </lineage>
</organism>
<evidence type="ECO:0000313" key="5">
    <source>
        <dbReference type="Proteomes" id="UP001150924"/>
    </source>
</evidence>
<evidence type="ECO:0000256" key="3">
    <source>
        <dbReference type="ARBA" id="ARBA00022695"/>
    </source>
</evidence>
<keyword evidence="2 4" id="KW-0808">Transferase</keyword>
<comment type="similarity">
    <text evidence="1">Belongs to the UDPGP type 1 family.</text>
</comment>
<dbReference type="Pfam" id="PF01704">
    <property type="entry name" value="UDPGP"/>
    <property type="match status" value="1"/>
</dbReference>
<dbReference type="SUPFAM" id="SSF53448">
    <property type="entry name" value="Nucleotide-diphospho-sugar transferases"/>
    <property type="match status" value="1"/>
</dbReference>
<dbReference type="InterPro" id="IPR002618">
    <property type="entry name" value="UDPGP_fam"/>
</dbReference>
<dbReference type="InterPro" id="IPR029044">
    <property type="entry name" value="Nucleotide-diphossugar_trans"/>
</dbReference>
<dbReference type="AlphaFoldDB" id="A0A9X3IW30"/>
<protein>
    <submittedName>
        <fullName evidence="4">UTP--glucose-1-phosphate uridylyltransferase</fullName>
        <ecNumber evidence="4">2.7.7.9</ecNumber>
    </submittedName>
</protein>
<keyword evidence="3 4" id="KW-0548">Nucleotidyltransferase</keyword>
<accession>A0A9X3IW30</accession>
<dbReference type="GO" id="GO:0003983">
    <property type="term" value="F:UTP:glucose-1-phosphate uridylyltransferase activity"/>
    <property type="evidence" value="ECO:0007669"/>
    <property type="project" value="UniProtKB-EC"/>
</dbReference>
<dbReference type="EMBL" id="JAPNKE010000002">
    <property type="protein sequence ID" value="MCY1006912.1"/>
    <property type="molecule type" value="Genomic_DNA"/>
</dbReference>
<gene>
    <name evidence="4" type="ORF">OV079_15380</name>
</gene>
<dbReference type="InterPro" id="IPR016267">
    <property type="entry name" value="UDPGP_trans"/>
</dbReference>
<dbReference type="GO" id="GO:0006011">
    <property type="term" value="P:UDP-alpha-D-glucose metabolic process"/>
    <property type="evidence" value="ECO:0007669"/>
    <property type="project" value="InterPro"/>
</dbReference>
<sequence>MLRPSVADIAFDAALFDELRSALARGELSPTRARLTAPPRPLGDDVLLDLGRADARSRWRARGQEALAARKVAALILNGGMATRFGGVVKGVVPVLPDRPDLSFLAVKLAGVRAAGVPAVVMHSFATAAASGDHLATIGWSGVPADDRLEFLQSLMPRVLPDGTPLVSLPGADALPDTTVYAAPGHGDTLRRVRDSGVVAELRRSGVEHLLVSNVDNLGASLDPTVLGAHLDAVDGGAELSVEVVARAPDDAGGCVAEVDGRATIIESFRLPPGVSLAQYPHFNTNTLWISLAALERPYPLTWFPVQRSVEWPGRDDLPVIQFEQLIGQITEFARTACLRVDRARFLPIKTRDDLAAARPAMTEIVRGVGLDPG</sequence>
<dbReference type="PANTHER" id="PTHR43511">
    <property type="match status" value="1"/>
</dbReference>
<comment type="caution">
    <text evidence="4">The sequence shown here is derived from an EMBL/GenBank/DDBJ whole genome shotgun (WGS) entry which is preliminary data.</text>
</comment>
<evidence type="ECO:0000313" key="4">
    <source>
        <dbReference type="EMBL" id="MCY1006912.1"/>
    </source>
</evidence>
<name>A0A9X3IW30_9BACT</name>
<keyword evidence="5" id="KW-1185">Reference proteome</keyword>
<evidence type="ECO:0000256" key="2">
    <source>
        <dbReference type="ARBA" id="ARBA00022679"/>
    </source>
</evidence>